<dbReference type="InterPro" id="IPR010093">
    <property type="entry name" value="SinI_DNA-bd"/>
</dbReference>
<sequence length="100" mass="10800">MTQVQAITVPEAARRLGVGDSAIRQAIKVGRLRAQKDGGTWYVDPDAVAAYRVSNRGPRPKDGRRSARHLSLEGLTPGQVQQLAELADRMRAEAAQPPGD</sequence>
<gene>
    <name evidence="3" type="ORF">BE17_10810</name>
</gene>
<protein>
    <recommendedName>
        <fullName evidence="2">Helix-turn-helix domain-containing protein</fullName>
    </recommendedName>
</protein>
<dbReference type="NCBIfam" id="TIGR01764">
    <property type="entry name" value="excise"/>
    <property type="match status" value="1"/>
</dbReference>
<comment type="caution">
    <text evidence="3">The sequence shown here is derived from an EMBL/GenBank/DDBJ whole genome shotgun (WGS) entry which is preliminary data.</text>
</comment>
<dbReference type="SUPFAM" id="SSF46955">
    <property type="entry name" value="Putative DNA-binding domain"/>
    <property type="match status" value="1"/>
</dbReference>
<evidence type="ECO:0000259" key="2">
    <source>
        <dbReference type="Pfam" id="PF12728"/>
    </source>
</evidence>
<dbReference type="GO" id="GO:0003677">
    <property type="term" value="F:DNA binding"/>
    <property type="evidence" value="ECO:0007669"/>
    <property type="project" value="InterPro"/>
</dbReference>
<dbReference type="AlphaFoldDB" id="A0A150R9Y2"/>
<dbReference type="InterPro" id="IPR041657">
    <property type="entry name" value="HTH_17"/>
</dbReference>
<evidence type="ECO:0000313" key="4">
    <source>
        <dbReference type="Proteomes" id="UP000075635"/>
    </source>
</evidence>
<organism evidence="3 4">
    <name type="scientific">Sorangium cellulosum</name>
    <name type="common">Polyangium cellulosum</name>
    <dbReference type="NCBI Taxonomy" id="56"/>
    <lineage>
        <taxon>Bacteria</taxon>
        <taxon>Pseudomonadati</taxon>
        <taxon>Myxococcota</taxon>
        <taxon>Polyangia</taxon>
        <taxon>Polyangiales</taxon>
        <taxon>Polyangiaceae</taxon>
        <taxon>Sorangium</taxon>
    </lineage>
</organism>
<dbReference type="EMBL" id="JEMB01002997">
    <property type="protein sequence ID" value="KYF76558.1"/>
    <property type="molecule type" value="Genomic_DNA"/>
</dbReference>
<reference evidence="3 4" key="1">
    <citation type="submission" date="2014-02" db="EMBL/GenBank/DDBJ databases">
        <title>The small core and large imbalanced accessory genome model reveals a collaborative survival strategy of Sorangium cellulosum strains in nature.</title>
        <authorList>
            <person name="Han K."/>
            <person name="Peng R."/>
            <person name="Blom J."/>
            <person name="Li Y.-Z."/>
        </authorList>
    </citation>
    <scope>NUCLEOTIDE SEQUENCE [LARGE SCALE GENOMIC DNA]</scope>
    <source>
        <strain evidence="3 4">So0011-07</strain>
    </source>
</reference>
<feature type="domain" description="Helix-turn-helix" evidence="2">
    <location>
        <begin position="8"/>
        <end position="51"/>
    </location>
</feature>
<name>A0A150R9Y2_SORCE</name>
<evidence type="ECO:0000313" key="3">
    <source>
        <dbReference type="EMBL" id="KYF76558.1"/>
    </source>
</evidence>
<evidence type="ECO:0000256" key="1">
    <source>
        <dbReference type="SAM" id="MobiDB-lite"/>
    </source>
</evidence>
<proteinExistence type="predicted"/>
<dbReference type="Pfam" id="PF12728">
    <property type="entry name" value="HTH_17"/>
    <property type="match status" value="1"/>
</dbReference>
<dbReference type="InterPro" id="IPR009061">
    <property type="entry name" value="DNA-bd_dom_put_sf"/>
</dbReference>
<dbReference type="Proteomes" id="UP000075635">
    <property type="component" value="Unassembled WGS sequence"/>
</dbReference>
<accession>A0A150R9Y2</accession>
<feature type="region of interest" description="Disordered" evidence="1">
    <location>
        <begin position="53"/>
        <end position="79"/>
    </location>
</feature>